<keyword evidence="1" id="KW-0862">Zinc</keyword>
<proteinExistence type="predicted"/>
<name>A0A4Z1H9C0_9HELO</name>
<dbReference type="Proteomes" id="UP000297527">
    <property type="component" value="Unassembled WGS sequence"/>
</dbReference>
<organism evidence="3 4">
    <name type="scientific">Botryotinia convoluta</name>
    <dbReference type="NCBI Taxonomy" id="54673"/>
    <lineage>
        <taxon>Eukaryota</taxon>
        <taxon>Fungi</taxon>
        <taxon>Dikarya</taxon>
        <taxon>Ascomycota</taxon>
        <taxon>Pezizomycotina</taxon>
        <taxon>Leotiomycetes</taxon>
        <taxon>Helotiales</taxon>
        <taxon>Sclerotiniaceae</taxon>
        <taxon>Botryotinia</taxon>
    </lineage>
</organism>
<feature type="domain" description="C2H2-type" evidence="2">
    <location>
        <begin position="204"/>
        <end position="232"/>
    </location>
</feature>
<sequence length="253" mass="29283">MKSAMRIMYKHWRKLFRGPPGTDGKFPKFPKFMADEVLKPVSSNNKVTKKNIAAKSDALEERLARAPMKKLLLKCQKGTCIKINKKPMEFATEEEKNNHDKLHCVWRGCKFMADSESKHITHWREEHREYPFLSNVSDEDSIAVRCRKQTRGVRCAETFASNDEMVTHWVLHCFLPIGRGHCNFVAHFKDDLVSHIEKGHGEVFDCIKGCGIAWSSQHELAEHQSSHCPEVSYPFISENDELLREHIIREHVA</sequence>
<keyword evidence="4" id="KW-1185">Reference proteome</keyword>
<evidence type="ECO:0000259" key="2">
    <source>
        <dbReference type="PROSITE" id="PS50157"/>
    </source>
</evidence>
<dbReference type="GO" id="GO:0008270">
    <property type="term" value="F:zinc ion binding"/>
    <property type="evidence" value="ECO:0007669"/>
    <property type="project" value="UniProtKB-KW"/>
</dbReference>
<keyword evidence="1" id="KW-0863">Zinc-finger</keyword>
<evidence type="ECO:0000256" key="1">
    <source>
        <dbReference type="PROSITE-ProRule" id="PRU00042"/>
    </source>
</evidence>
<accession>A0A4Z1H9C0</accession>
<keyword evidence="1" id="KW-0479">Metal-binding</keyword>
<dbReference type="AlphaFoldDB" id="A0A4Z1H9C0"/>
<dbReference type="PROSITE" id="PS50157">
    <property type="entry name" value="ZINC_FINGER_C2H2_2"/>
    <property type="match status" value="1"/>
</dbReference>
<evidence type="ECO:0000313" key="3">
    <source>
        <dbReference type="EMBL" id="TGO44791.1"/>
    </source>
</evidence>
<dbReference type="InterPro" id="IPR013087">
    <property type="entry name" value="Znf_C2H2_type"/>
</dbReference>
<protein>
    <recommendedName>
        <fullName evidence="2">C2H2-type domain-containing protein</fullName>
    </recommendedName>
</protein>
<reference evidence="3 4" key="1">
    <citation type="submission" date="2017-12" db="EMBL/GenBank/DDBJ databases">
        <title>Comparative genomics of Botrytis spp.</title>
        <authorList>
            <person name="Valero-Jimenez C.A."/>
            <person name="Tapia P."/>
            <person name="Veloso J."/>
            <person name="Silva-Moreno E."/>
            <person name="Staats M."/>
            <person name="Valdes J.H."/>
            <person name="Van Kan J.A.L."/>
        </authorList>
    </citation>
    <scope>NUCLEOTIDE SEQUENCE [LARGE SCALE GENOMIC DNA]</scope>
    <source>
        <strain evidence="3 4">MUCL11595</strain>
    </source>
</reference>
<dbReference type="PROSITE" id="PS00028">
    <property type="entry name" value="ZINC_FINGER_C2H2_1"/>
    <property type="match status" value="1"/>
</dbReference>
<dbReference type="EMBL" id="PQXN01000459">
    <property type="protein sequence ID" value="TGO44791.1"/>
    <property type="molecule type" value="Genomic_DNA"/>
</dbReference>
<comment type="caution">
    <text evidence="3">The sequence shown here is derived from an EMBL/GenBank/DDBJ whole genome shotgun (WGS) entry which is preliminary data.</text>
</comment>
<gene>
    <name evidence="3" type="ORF">BCON_0461g00020</name>
</gene>
<evidence type="ECO:0000313" key="4">
    <source>
        <dbReference type="Proteomes" id="UP000297527"/>
    </source>
</evidence>